<dbReference type="Pfam" id="PF14529">
    <property type="entry name" value="Exo_endo_phos_2"/>
    <property type="match status" value="1"/>
</dbReference>
<dbReference type="GO" id="GO:0003824">
    <property type="term" value="F:catalytic activity"/>
    <property type="evidence" value="ECO:0007669"/>
    <property type="project" value="InterPro"/>
</dbReference>
<feature type="domain" description="Reverse transcriptase" evidence="1">
    <location>
        <begin position="332"/>
        <end position="584"/>
    </location>
</feature>
<dbReference type="InterPro" id="IPR052560">
    <property type="entry name" value="RdDP_mobile_element"/>
</dbReference>
<protein>
    <recommendedName>
        <fullName evidence="1">Reverse transcriptase domain-containing protein</fullName>
    </recommendedName>
</protein>
<evidence type="ECO:0000259" key="1">
    <source>
        <dbReference type="PROSITE" id="PS50878"/>
    </source>
</evidence>
<accession>A0A8J6HCI7</accession>
<dbReference type="SUPFAM" id="SSF56672">
    <property type="entry name" value="DNA/RNA polymerases"/>
    <property type="match status" value="1"/>
</dbReference>
<sequence length="584" mass="66022">MLANNVSIALVQEPYVCRHGSLFKVPHLNGPQLAAVTSAKFLSTIIFNKHCVAPLFEPQLSNEHIAMVTLQLGKTEVFFSSVYLPPSTDIRSEIPTNQRIIKATAGSRLVIGGDFNTRSTLWCDIRNDARSSILQDYIDLTLTTPLESPSISNWKISDTLTASDHNPIMFTYTVDPADNTAPTVAPKFAIDYSQITPEYVEETLHDWNNEFDRKFPAICNPGMIDRAVNLLYSSIRNCVAAKAVQGKRFTNRPDWWTDEVERHRKVYLKKKSLFYKNRHPEYANYIHAEMRAARDRINRKLAVARQKSWDRFIQQDLAENPWCVLSCLTRDDNTATLTPNDTLDFLLQRLLPDDDPSTNTRTQQDVLRNFVAIAPLTHEAEPFAAEDLDRLVHELRPNKAPGHDQLADQTNRRTLPINLVFRPVDQPLMHSWHTNRLSPERNRNKFCPHMWISAALLTTSGGRAYLRASVTNRSLTLTQCNATVRKYITKGCPQGSVLGPTLWNFLLDPLLNSAWPEGVNVVAYADNLAIIAAHDSRQTLKTTAQTALDLVVNWATRNKLTLSREKTGSTIATSNCCFTMPQAR</sequence>
<dbReference type="GO" id="GO:0071897">
    <property type="term" value="P:DNA biosynthetic process"/>
    <property type="evidence" value="ECO:0007669"/>
    <property type="project" value="UniProtKB-ARBA"/>
</dbReference>
<dbReference type="Proteomes" id="UP000719412">
    <property type="component" value="Unassembled WGS sequence"/>
</dbReference>
<name>A0A8J6HCI7_TENMO</name>
<dbReference type="AlphaFoldDB" id="A0A8J6HCI7"/>
<dbReference type="InterPro" id="IPR005135">
    <property type="entry name" value="Endo/exonuclease/phosphatase"/>
</dbReference>
<evidence type="ECO:0000313" key="2">
    <source>
        <dbReference type="EMBL" id="KAH0816295.1"/>
    </source>
</evidence>
<dbReference type="EMBL" id="JABDTM020021770">
    <property type="protein sequence ID" value="KAH0816295.1"/>
    <property type="molecule type" value="Genomic_DNA"/>
</dbReference>
<evidence type="ECO:0000313" key="3">
    <source>
        <dbReference type="Proteomes" id="UP000719412"/>
    </source>
</evidence>
<organism evidence="2 3">
    <name type="scientific">Tenebrio molitor</name>
    <name type="common">Yellow mealworm beetle</name>
    <dbReference type="NCBI Taxonomy" id="7067"/>
    <lineage>
        <taxon>Eukaryota</taxon>
        <taxon>Metazoa</taxon>
        <taxon>Ecdysozoa</taxon>
        <taxon>Arthropoda</taxon>
        <taxon>Hexapoda</taxon>
        <taxon>Insecta</taxon>
        <taxon>Pterygota</taxon>
        <taxon>Neoptera</taxon>
        <taxon>Endopterygota</taxon>
        <taxon>Coleoptera</taxon>
        <taxon>Polyphaga</taxon>
        <taxon>Cucujiformia</taxon>
        <taxon>Tenebrionidae</taxon>
        <taxon>Tenebrio</taxon>
    </lineage>
</organism>
<dbReference type="PANTHER" id="PTHR36688:SF1">
    <property type="entry name" value="ENDONUCLEASE_EXONUCLEASE_PHOSPHATASE DOMAIN-CONTAINING PROTEIN"/>
    <property type="match status" value="1"/>
</dbReference>
<dbReference type="PANTHER" id="PTHR36688">
    <property type="entry name" value="ENDO/EXONUCLEASE/PHOSPHATASE DOMAIN-CONTAINING PROTEIN"/>
    <property type="match status" value="1"/>
</dbReference>
<proteinExistence type="predicted"/>
<reference evidence="2" key="1">
    <citation type="journal article" date="2020" name="J Insects Food Feed">
        <title>The yellow mealworm (Tenebrio molitor) genome: a resource for the emerging insects as food and feed industry.</title>
        <authorList>
            <person name="Eriksson T."/>
            <person name="Andere A."/>
            <person name="Kelstrup H."/>
            <person name="Emery V."/>
            <person name="Picard C."/>
        </authorList>
    </citation>
    <scope>NUCLEOTIDE SEQUENCE</scope>
    <source>
        <strain evidence="2">Stoneville</strain>
        <tissue evidence="2">Whole head</tissue>
    </source>
</reference>
<dbReference type="Pfam" id="PF00078">
    <property type="entry name" value="RVT_1"/>
    <property type="match status" value="1"/>
</dbReference>
<dbReference type="InterPro" id="IPR036691">
    <property type="entry name" value="Endo/exonu/phosph_ase_sf"/>
</dbReference>
<reference evidence="2" key="2">
    <citation type="submission" date="2021-08" db="EMBL/GenBank/DDBJ databases">
        <authorList>
            <person name="Eriksson T."/>
        </authorList>
    </citation>
    <scope>NUCLEOTIDE SEQUENCE</scope>
    <source>
        <strain evidence="2">Stoneville</strain>
        <tissue evidence="2">Whole head</tissue>
    </source>
</reference>
<dbReference type="SUPFAM" id="SSF56219">
    <property type="entry name" value="DNase I-like"/>
    <property type="match status" value="1"/>
</dbReference>
<gene>
    <name evidence="2" type="ORF">GEV33_006496</name>
</gene>
<dbReference type="InterPro" id="IPR000477">
    <property type="entry name" value="RT_dom"/>
</dbReference>
<dbReference type="Gene3D" id="3.60.10.10">
    <property type="entry name" value="Endonuclease/exonuclease/phosphatase"/>
    <property type="match status" value="1"/>
</dbReference>
<keyword evidence="3" id="KW-1185">Reference proteome</keyword>
<comment type="caution">
    <text evidence="2">The sequence shown here is derived from an EMBL/GenBank/DDBJ whole genome shotgun (WGS) entry which is preliminary data.</text>
</comment>
<dbReference type="PROSITE" id="PS50878">
    <property type="entry name" value="RT_POL"/>
    <property type="match status" value="1"/>
</dbReference>
<dbReference type="InterPro" id="IPR043502">
    <property type="entry name" value="DNA/RNA_pol_sf"/>
</dbReference>